<dbReference type="AlphaFoldDB" id="A0AA36HYF7"/>
<proteinExistence type="predicted"/>
<evidence type="ECO:0000313" key="2">
    <source>
        <dbReference type="Proteomes" id="UP001178507"/>
    </source>
</evidence>
<comment type="caution">
    <text evidence="1">The sequence shown here is derived from an EMBL/GenBank/DDBJ whole genome shotgun (WGS) entry which is preliminary data.</text>
</comment>
<name>A0AA36HYF7_9DINO</name>
<reference evidence="1" key="1">
    <citation type="submission" date="2023-08" db="EMBL/GenBank/DDBJ databases">
        <authorList>
            <person name="Chen Y."/>
            <person name="Shah S."/>
            <person name="Dougan E. K."/>
            <person name="Thang M."/>
            <person name="Chan C."/>
        </authorList>
    </citation>
    <scope>NUCLEOTIDE SEQUENCE</scope>
</reference>
<dbReference type="Proteomes" id="UP001178507">
    <property type="component" value="Unassembled WGS sequence"/>
</dbReference>
<evidence type="ECO:0000313" key="1">
    <source>
        <dbReference type="EMBL" id="CAJ1377675.1"/>
    </source>
</evidence>
<gene>
    <name evidence="1" type="ORF">EVOR1521_LOCUS6406</name>
</gene>
<protein>
    <submittedName>
        <fullName evidence="1">Uncharacterized protein</fullName>
    </submittedName>
</protein>
<accession>A0AA36HYF7</accession>
<dbReference type="EMBL" id="CAUJNA010000480">
    <property type="protein sequence ID" value="CAJ1377675.1"/>
    <property type="molecule type" value="Genomic_DNA"/>
</dbReference>
<organism evidence="1 2">
    <name type="scientific">Effrenium voratum</name>
    <dbReference type="NCBI Taxonomy" id="2562239"/>
    <lineage>
        <taxon>Eukaryota</taxon>
        <taxon>Sar</taxon>
        <taxon>Alveolata</taxon>
        <taxon>Dinophyceae</taxon>
        <taxon>Suessiales</taxon>
        <taxon>Symbiodiniaceae</taxon>
        <taxon>Effrenium</taxon>
    </lineage>
</organism>
<sequence length="114" mass="12346">MAANDRIRMECDKCGYKCVPQWLNDKAHCLKCQAVLRTRGTVHDAQREVFGAEANGENRRAAGEVSTFKVAPSSAMESVGGTCAKSPSGQHHFKYGKCNHCQVAEGKLVKGPGH</sequence>
<keyword evidence="2" id="KW-1185">Reference proteome</keyword>